<dbReference type="Proteomes" id="UP000027395">
    <property type="component" value="Chromosome"/>
</dbReference>
<feature type="transmembrane region" description="Helical" evidence="1">
    <location>
        <begin position="261"/>
        <end position="279"/>
    </location>
</feature>
<accession>A0A073CHS5</accession>
<dbReference type="HOGENOM" id="CLU_566103_0_0_3"/>
<evidence type="ECO:0000313" key="3">
    <source>
        <dbReference type="Proteomes" id="UP000027395"/>
    </source>
</evidence>
<dbReference type="InterPro" id="IPR018650">
    <property type="entry name" value="STSV1_Orf64"/>
</dbReference>
<feature type="transmembrane region" description="Helical" evidence="1">
    <location>
        <begin position="228"/>
        <end position="252"/>
    </location>
</feature>
<feature type="transmembrane region" description="Helical" evidence="1">
    <location>
        <begin position="285"/>
        <end position="302"/>
    </location>
</feature>
<reference evidence="2 3" key="1">
    <citation type="journal article" date="2014" name="Appl. Environ. Microbiol.">
        <title>Elucidation of insertion elements encoded on plasmids and in vitro construction of shuttle vectors from the toxic cyanobacterium Planktothrix.</title>
        <authorList>
            <person name="Christiansen G."/>
            <person name="Goesmann A."/>
            <person name="Kurmayer R."/>
        </authorList>
    </citation>
    <scope>NUCLEOTIDE SEQUENCE [LARGE SCALE GENOMIC DNA]</scope>
    <source>
        <strain evidence="2 3">NIVA-CYA 126/8</strain>
    </source>
</reference>
<keyword evidence="1" id="KW-0812">Transmembrane</keyword>
<name>A0A073CHS5_PLAA1</name>
<proteinExistence type="predicted"/>
<dbReference type="STRING" id="388467.A19Y_2562"/>
<keyword evidence="1" id="KW-0472">Membrane</keyword>
<feature type="transmembrane region" description="Helical" evidence="1">
    <location>
        <begin position="343"/>
        <end position="360"/>
    </location>
</feature>
<evidence type="ECO:0008006" key="4">
    <source>
        <dbReference type="Google" id="ProtNLM"/>
    </source>
</evidence>
<evidence type="ECO:0000313" key="2">
    <source>
        <dbReference type="EMBL" id="KEI67457.1"/>
    </source>
</evidence>
<feature type="transmembrane region" description="Helical" evidence="1">
    <location>
        <begin position="202"/>
        <end position="222"/>
    </location>
</feature>
<organism evidence="2 3">
    <name type="scientific">Planktothrix agardhii (strain NIVA-CYA 126/8)</name>
    <dbReference type="NCBI Taxonomy" id="388467"/>
    <lineage>
        <taxon>Bacteria</taxon>
        <taxon>Bacillati</taxon>
        <taxon>Cyanobacteriota</taxon>
        <taxon>Cyanophyceae</taxon>
        <taxon>Oscillatoriophycideae</taxon>
        <taxon>Oscillatoriales</taxon>
        <taxon>Microcoleaceae</taxon>
        <taxon>Planktothrix</taxon>
    </lineage>
</organism>
<feature type="transmembrane region" description="Helical" evidence="1">
    <location>
        <begin position="124"/>
        <end position="145"/>
    </location>
</feature>
<feature type="transmembrane region" description="Helical" evidence="1">
    <location>
        <begin position="165"/>
        <end position="195"/>
    </location>
</feature>
<feature type="transmembrane region" description="Helical" evidence="1">
    <location>
        <begin position="314"/>
        <end position="337"/>
    </location>
</feature>
<dbReference type="PATRIC" id="fig|388467.6.peg.2506"/>
<protein>
    <recommendedName>
        <fullName evidence="4">DUF2079 domain-containing protein</fullName>
    </recommendedName>
</protein>
<sequence length="469" mass="53578">MILFSEKKIKVHPVLTGVIISSLILFACSSLRHFFFQSNAYDLGIFDNGIYLISQGKEPFVYFRGLHILGDHAAYILYIIALFYKIYPDIHWLFAIQAICLSLGALPTYQLSLQAGLKETQAQTLAFVYLLYPLIFNVNLFDFHPEVIALPAILYAVLAARNNHILGFIISVFIILGCKEVLSLVLIAMGIWLWIFEKKRRCAAIAIISGLGWFFLSTEWIIPHFSQAPPIAVGVYSFLGNSLFEISLNIILKPGLVLSKILTLANLEYLFLLLIPLIWGLSWRHLTPLMGAAPILFLNLLAENPQMKNLTQQYSLTIFPFLLLAIIANLSTGGGWIKQKKWIILWSLICFFALAKYGYFASRYLQTLDNWQATREALTYIKTQNPVLTTDKIAPHLTHRPILQLAIQGREQTDLEPFQYVLLNQRHPGWPSSPELVIELVNRLKNHPDFQLKYHQDDVWLFEQDSVLK</sequence>
<dbReference type="eggNOG" id="COG3463">
    <property type="taxonomic scope" value="Bacteria"/>
</dbReference>
<dbReference type="EMBL" id="CM002803">
    <property type="protein sequence ID" value="KEI67457.1"/>
    <property type="molecule type" value="Genomic_DNA"/>
</dbReference>
<feature type="transmembrane region" description="Helical" evidence="1">
    <location>
        <begin position="90"/>
        <end position="112"/>
    </location>
</feature>
<feature type="transmembrane region" description="Helical" evidence="1">
    <location>
        <begin position="61"/>
        <end position="84"/>
    </location>
</feature>
<dbReference type="Pfam" id="PF09852">
    <property type="entry name" value="DUF2079"/>
    <property type="match status" value="1"/>
</dbReference>
<dbReference type="RefSeq" id="WP_042154558.1">
    <property type="nucleotide sequence ID" value="NZ_CM002803.1"/>
</dbReference>
<keyword evidence="3" id="KW-1185">Reference proteome</keyword>
<dbReference type="PROSITE" id="PS51257">
    <property type="entry name" value="PROKAR_LIPOPROTEIN"/>
    <property type="match status" value="1"/>
</dbReference>
<keyword evidence="1" id="KW-1133">Transmembrane helix</keyword>
<feature type="transmembrane region" description="Helical" evidence="1">
    <location>
        <begin position="12"/>
        <end position="31"/>
    </location>
</feature>
<dbReference type="AlphaFoldDB" id="A0A073CHS5"/>
<evidence type="ECO:0000256" key="1">
    <source>
        <dbReference type="SAM" id="Phobius"/>
    </source>
</evidence>
<gene>
    <name evidence="2" type="ORF">A19Y_2562</name>
</gene>